<dbReference type="OrthoDB" id="2875652at2"/>
<dbReference type="Gene3D" id="3.90.1210.10">
    <property type="entry name" value="Antifreeze-like/N-acetylneuraminic acid synthase C-terminal domain"/>
    <property type="match status" value="1"/>
</dbReference>
<comment type="caution">
    <text evidence="2">The sequence shown here is derived from an EMBL/GenBank/DDBJ whole genome shotgun (WGS) entry which is preliminary data.</text>
</comment>
<dbReference type="AlphaFoldDB" id="A0A3S0KJH4"/>
<keyword evidence="3" id="KW-1185">Reference proteome</keyword>
<evidence type="ECO:0000313" key="3">
    <source>
        <dbReference type="Proteomes" id="UP000271374"/>
    </source>
</evidence>
<dbReference type="EMBL" id="RXNT01000016">
    <property type="protein sequence ID" value="RTR28095.1"/>
    <property type="molecule type" value="Genomic_DNA"/>
</dbReference>
<name>A0A3S0KJH4_9BACI</name>
<dbReference type="CDD" id="cd11614">
    <property type="entry name" value="SAF_CpaB_FlgA_like"/>
    <property type="match status" value="1"/>
</dbReference>
<proteinExistence type="predicted"/>
<reference evidence="2 3" key="1">
    <citation type="submission" date="2018-12" db="EMBL/GenBank/DDBJ databases">
        <title>Bacillus yapensis draft genome sequence.</title>
        <authorList>
            <person name="Yu L."/>
            <person name="Xu X."/>
            <person name="Tang X."/>
        </authorList>
    </citation>
    <scope>NUCLEOTIDE SEQUENCE [LARGE SCALE GENOMIC DNA]</scope>
    <source>
        <strain evidence="2 3">XXST-01</strain>
    </source>
</reference>
<protein>
    <recommendedName>
        <fullName evidence="1">SAF domain-containing protein</fullName>
    </recommendedName>
</protein>
<gene>
    <name evidence="2" type="ORF">EKG37_17480</name>
</gene>
<dbReference type="InterPro" id="IPR013974">
    <property type="entry name" value="SAF"/>
</dbReference>
<evidence type="ECO:0000259" key="1">
    <source>
        <dbReference type="Pfam" id="PF08666"/>
    </source>
</evidence>
<sequence length="267" mass="29454">MKKTLWRKRLVSMLMVAALIVSILVYTNFTIKAEINEANVVVTKVDIPPRTEITKEMLEVITVPTQGIPTNAVRNMKDVVGKWTVAGYGTPANSFIYDNKIIPKSEMPDAGVLSLKENEVAFPLLVDLETSLGNSIIPNSEVDLYFRSLIETGSQSKKAVYGKLASQVRVLSVKDADASNVFDPEGYQKGVIQENTNEKKNALAKIYIFAIPVELNELVNKAKLLGDVVPIATGQANNEEVTEQSDVITFINESSFEKETNQNEGEE</sequence>
<dbReference type="Pfam" id="PF08666">
    <property type="entry name" value="SAF"/>
    <property type="match status" value="1"/>
</dbReference>
<dbReference type="Proteomes" id="UP000271374">
    <property type="component" value="Unassembled WGS sequence"/>
</dbReference>
<dbReference type="RefSeq" id="WP_126410099.1">
    <property type="nucleotide sequence ID" value="NZ_RXNT01000016.1"/>
</dbReference>
<feature type="domain" description="SAF" evidence="1">
    <location>
        <begin position="39"/>
        <end position="82"/>
    </location>
</feature>
<accession>A0A3S0KJH4</accession>
<evidence type="ECO:0000313" key="2">
    <source>
        <dbReference type="EMBL" id="RTR28095.1"/>
    </source>
</evidence>
<organism evidence="2 3">
    <name type="scientific">Bacillus yapensis</name>
    <dbReference type="NCBI Taxonomy" id="2492960"/>
    <lineage>
        <taxon>Bacteria</taxon>
        <taxon>Bacillati</taxon>
        <taxon>Bacillota</taxon>
        <taxon>Bacilli</taxon>
        <taxon>Bacillales</taxon>
        <taxon>Bacillaceae</taxon>
        <taxon>Bacillus</taxon>
    </lineage>
</organism>